<feature type="non-terminal residue" evidence="1">
    <location>
        <position position="106"/>
    </location>
</feature>
<dbReference type="EMBL" id="JABFAC010000012">
    <property type="protein sequence ID" value="MBA0630335.1"/>
    <property type="molecule type" value="Genomic_DNA"/>
</dbReference>
<name>A0A7J8SWX4_GOSDV</name>
<evidence type="ECO:0000313" key="1">
    <source>
        <dbReference type="EMBL" id="MBA0630335.1"/>
    </source>
</evidence>
<dbReference type="Proteomes" id="UP000593561">
    <property type="component" value="Unassembled WGS sequence"/>
</dbReference>
<comment type="caution">
    <text evidence="1">The sequence shown here is derived from an EMBL/GenBank/DDBJ whole genome shotgun (WGS) entry which is preliminary data.</text>
</comment>
<protein>
    <submittedName>
        <fullName evidence="1">Uncharacterized protein</fullName>
    </submittedName>
</protein>
<proteinExistence type="predicted"/>
<evidence type="ECO:0000313" key="2">
    <source>
        <dbReference type="Proteomes" id="UP000593561"/>
    </source>
</evidence>
<sequence>MSEMPRNSDGLSEQCKAGPDFFSFYACQIADLLSEDKNTLSNSNASELSQGKYVVVNDKESMDCSPKDVDSLFENSIGAELSDFKKGRLKGLLRQSVNDISMEVNE</sequence>
<dbReference type="AlphaFoldDB" id="A0A7J8SWX4"/>
<organism evidence="1 2">
    <name type="scientific">Gossypium davidsonii</name>
    <name type="common">Davidson's cotton</name>
    <name type="synonym">Gossypium klotzschianum subsp. davidsonii</name>
    <dbReference type="NCBI Taxonomy" id="34287"/>
    <lineage>
        <taxon>Eukaryota</taxon>
        <taxon>Viridiplantae</taxon>
        <taxon>Streptophyta</taxon>
        <taxon>Embryophyta</taxon>
        <taxon>Tracheophyta</taxon>
        <taxon>Spermatophyta</taxon>
        <taxon>Magnoliopsida</taxon>
        <taxon>eudicotyledons</taxon>
        <taxon>Gunneridae</taxon>
        <taxon>Pentapetalae</taxon>
        <taxon>rosids</taxon>
        <taxon>malvids</taxon>
        <taxon>Malvales</taxon>
        <taxon>Malvaceae</taxon>
        <taxon>Malvoideae</taxon>
        <taxon>Gossypium</taxon>
    </lineage>
</organism>
<accession>A0A7J8SWX4</accession>
<gene>
    <name evidence="1" type="ORF">Godav_002449</name>
</gene>
<reference evidence="1 2" key="1">
    <citation type="journal article" date="2019" name="Genome Biol. Evol.">
        <title>Insights into the evolution of the New World diploid cottons (Gossypium, subgenus Houzingenia) based on genome sequencing.</title>
        <authorList>
            <person name="Grover C.E."/>
            <person name="Arick M.A. 2nd"/>
            <person name="Thrash A."/>
            <person name="Conover J.L."/>
            <person name="Sanders W.S."/>
            <person name="Peterson D.G."/>
            <person name="Frelichowski J.E."/>
            <person name="Scheffler J.A."/>
            <person name="Scheffler B.E."/>
            <person name="Wendel J.F."/>
        </authorList>
    </citation>
    <scope>NUCLEOTIDE SEQUENCE [LARGE SCALE GENOMIC DNA]</scope>
    <source>
        <strain evidence="1">27</strain>
        <tissue evidence="1">Leaf</tissue>
    </source>
</reference>
<keyword evidence="2" id="KW-1185">Reference proteome</keyword>